<dbReference type="RefSeq" id="WP_008852278.1">
    <property type="nucleotide sequence ID" value="NZ_AGQV01000008.1"/>
</dbReference>
<dbReference type="AlphaFoldDB" id="G6XKW5"/>
<evidence type="ECO:0000259" key="1">
    <source>
        <dbReference type="Pfam" id="PF07157"/>
    </source>
</evidence>
<evidence type="ECO:0000313" key="3">
    <source>
        <dbReference type="Proteomes" id="UP000004949"/>
    </source>
</evidence>
<gene>
    <name evidence="2" type="ORF">GMO_21310</name>
</gene>
<protein>
    <recommendedName>
        <fullName evidence="1">DNA circulation N-terminal domain-containing protein</fullName>
    </recommendedName>
</protein>
<keyword evidence="3" id="KW-1185">Reference proteome</keyword>
<dbReference type="Proteomes" id="UP000004949">
    <property type="component" value="Unassembled WGS sequence"/>
</dbReference>
<reference evidence="2 3" key="1">
    <citation type="submission" date="2011-10" db="EMBL/GenBank/DDBJ databases">
        <title>Genome sequence of Gluconobacter morbifer G707, isolated from Drosophila gut.</title>
        <authorList>
            <person name="Lee W.-J."/>
            <person name="Kim E.-K."/>
        </authorList>
    </citation>
    <scope>NUCLEOTIDE SEQUENCE [LARGE SCALE GENOMIC DNA]</scope>
    <source>
        <strain evidence="2 3">G707</strain>
    </source>
</reference>
<accession>G6XKW5</accession>
<dbReference type="Pfam" id="PF07157">
    <property type="entry name" value="DNA_circ_N"/>
    <property type="match status" value="1"/>
</dbReference>
<organism evidence="2 3">
    <name type="scientific">Gluconobacter morbifer G707</name>
    <dbReference type="NCBI Taxonomy" id="1088869"/>
    <lineage>
        <taxon>Bacteria</taxon>
        <taxon>Pseudomonadati</taxon>
        <taxon>Pseudomonadota</taxon>
        <taxon>Alphaproteobacteria</taxon>
        <taxon>Acetobacterales</taxon>
        <taxon>Acetobacteraceae</taxon>
        <taxon>Gluconobacter</taxon>
    </lineage>
</organism>
<dbReference type="InterPro" id="IPR009826">
    <property type="entry name" value="DNA_circ_N"/>
</dbReference>
<evidence type="ECO:0000313" key="2">
    <source>
        <dbReference type="EMBL" id="EHH67560.1"/>
    </source>
</evidence>
<dbReference type="PATRIC" id="fig|1088869.3.peg.2125"/>
<proteinExistence type="predicted"/>
<feature type="domain" description="DNA circulation N-terminal" evidence="1">
    <location>
        <begin position="35"/>
        <end position="122"/>
    </location>
</feature>
<dbReference type="eggNOG" id="COG4228">
    <property type="taxonomic scope" value="Bacteria"/>
</dbReference>
<name>G6XKW5_9PROT</name>
<dbReference type="EMBL" id="AGQV01000008">
    <property type="protein sequence ID" value="EHH67560.1"/>
    <property type="molecule type" value="Genomic_DNA"/>
</dbReference>
<sequence length="494" mass="51940">MSGTLSTLGVGSFADALSGAAGGNLVTGELSQLLGTAALGGVIFDIIDSREAAGRRVERILFPGRPVEEQKFQDFGTIDQPIRITGYLAGDDYVIRAQRMRKVLLTAGRQTLVHPWWGRLKVRVLEPGEIQFSATRIRVAQFQVVLVRDPGPVSTGGLLQDITDTLTNLLEQADAMVDEATLAVQAVLSPLAIPLALSSMTNSLLSQASGIWDSLTQTAPQPLQTGIASAQATLAAGVSAPASNSDTTYADAVMTALAGVPAAAVNAITDPSDSVVAPAQQVEGSTVETVDAATVVEILLSAAVQTGAVADSLSDVTTSPADALTLGVVARTLIVSQLLGAWGSLTFVSSADAVTARDRFIAAIDALLTDLENAAASGASVSLSGLWVSIQAARTAIMADCSSQVGRLPKVVSIPIRTTISPGRWPMRWRGMTSRRCRACSMIWSAGTASAIPPWSDRVTFRFWSSSHEPDCYRSWPQVDRADQWPCDPQLDVL</sequence>
<dbReference type="STRING" id="1088869.GMO_21310"/>
<dbReference type="OrthoDB" id="378644at2"/>
<comment type="caution">
    <text evidence="2">The sequence shown here is derived from an EMBL/GenBank/DDBJ whole genome shotgun (WGS) entry which is preliminary data.</text>
</comment>